<comment type="subcellular location">
    <subcellularLocation>
        <location evidence="2">Cell inner membrane</location>
        <topology evidence="2">Multi-pass membrane protein</topology>
    </subcellularLocation>
</comment>
<keyword evidence="9 12" id="KW-0201">Cytochrome c-type biogenesis</keyword>
<gene>
    <name evidence="14" type="primary">ccmB</name>
    <name evidence="14" type="ORF">CWE21_07195</name>
</gene>
<organism evidence="14 15">
    <name type="scientific">Pseudidiomarina aquimaris</name>
    <dbReference type="NCBI Taxonomy" id="641841"/>
    <lineage>
        <taxon>Bacteria</taxon>
        <taxon>Pseudomonadati</taxon>
        <taxon>Pseudomonadota</taxon>
        <taxon>Gammaproteobacteria</taxon>
        <taxon>Alteromonadales</taxon>
        <taxon>Idiomarinaceae</taxon>
        <taxon>Pseudidiomarina</taxon>
    </lineage>
</organism>
<evidence type="ECO:0000256" key="3">
    <source>
        <dbReference type="ARBA" id="ARBA00010544"/>
    </source>
</evidence>
<keyword evidence="15" id="KW-1185">Reference proteome</keyword>
<reference evidence="15" key="1">
    <citation type="journal article" date="2018" name="Front. Microbiol.">
        <title>Genome-Based Analysis Reveals the Taxonomy and Diversity of the Family Idiomarinaceae.</title>
        <authorList>
            <person name="Liu Y."/>
            <person name="Lai Q."/>
            <person name="Shao Z."/>
        </authorList>
    </citation>
    <scope>NUCLEOTIDE SEQUENCE [LARGE SCALE GENOMIC DNA]</scope>
    <source>
        <strain evidence="15">SW15</strain>
    </source>
</reference>
<feature type="transmembrane region" description="Helical" evidence="13">
    <location>
        <begin position="166"/>
        <end position="187"/>
    </location>
</feature>
<dbReference type="InterPro" id="IPR003544">
    <property type="entry name" value="Cyt_c_biogenesis_CcmB"/>
</dbReference>
<evidence type="ECO:0000256" key="1">
    <source>
        <dbReference type="ARBA" id="ARBA00002442"/>
    </source>
</evidence>
<dbReference type="NCBIfam" id="TIGR01190">
    <property type="entry name" value="ccmB"/>
    <property type="match status" value="1"/>
</dbReference>
<feature type="transmembrane region" description="Helical" evidence="13">
    <location>
        <begin position="132"/>
        <end position="159"/>
    </location>
</feature>
<evidence type="ECO:0000256" key="8">
    <source>
        <dbReference type="ARBA" id="ARBA00022692"/>
    </source>
</evidence>
<keyword evidence="6 12" id="KW-1003">Cell membrane</keyword>
<dbReference type="GO" id="GO:1903607">
    <property type="term" value="P:cytochrome c biosynthetic process"/>
    <property type="evidence" value="ECO:0007669"/>
    <property type="project" value="TreeGrafter"/>
</dbReference>
<keyword evidence="7 12" id="KW-0997">Cell inner membrane</keyword>
<dbReference type="Proteomes" id="UP000286678">
    <property type="component" value="Unassembled WGS sequence"/>
</dbReference>
<feature type="transmembrane region" description="Helical" evidence="13">
    <location>
        <begin position="104"/>
        <end position="126"/>
    </location>
</feature>
<comment type="similarity">
    <text evidence="3 12">Belongs to the CcmB/CycW/HelB family.</text>
</comment>
<sequence>MSRASSWTALTAIMKRDLMVVMRRRSDILNPLLFILVVVSLFPLAVGPGPDILGRIAAGVIWVAALLSALLGSERLFREDYLDGTLEQLTLQPQALPLLSFGKIAVHWLLSGLPLVILAPLCALLLKLPLAGWGTLMATLLVGTPILSAITAIGAALTVSLGRGGALLSLLLLPLFIPLLIFASGAVEAALVGTAAWPQVLLLAGLSLLTLLLAPFAVAASIRVSVN</sequence>
<protein>
    <recommendedName>
        <fullName evidence="4 12">Heme exporter protein B</fullName>
    </recommendedName>
</protein>
<accession>A0A432XFX9</accession>
<evidence type="ECO:0000256" key="2">
    <source>
        <dbReference type="ARBA" id="ARBA00004429"/>
    </source>
</evidence>
<evidence type="ECO:0000256" key="12">
    <source>
        <dbReference type="PIRNR" id="PIRNR002764"/>
    </source>
</evidence>
<dbReference type="OrthoDB" id="9799895at2"/>
<dbReference type="GO" id="GO:0005886">
    <property type="term" value="C:plasma membrane"/>
    <property type="evidence" value="ECO:0007669"/>
    <property type="project" value="UniProtKB-SubCell"/>
</dbReference>
<evidence type="ECO:0000256" key="9">
    <source>
        <dbReference type="ARBA" id="ARBA00022748"/>
    </source>
</evidence>
<dbReference type="PANTHER" id="PTHR30070:SF1">
    <property type="entry name" value="CYTOCHROME C BIOGENESIS B-RELATED"/>
    <property type="match status" value="1"/>
</dbReference>
<dbReference type="PANTHER" id="PTHR30070">
    <property type="entry name" value="HEME EXPORTER PROTEIN B"/>
    <property type="match status" value="1"/>
</dbReference>
<feature type="transmembrane region" description="Helical" evidence="13">
    <location>
        <begin position="199"/>
        <end position="222"/>
    </location>
</feature>
<keyword evidence="5 12" id="KW-0813">Transport</keyword>
<dbReference type="EMBL" id="PIPT01000005">
    <property type="protein sequence ID" value="RUO47631.1"/>
    <property type="molecule type" value="Genomic_DNA"/>
</dbReference>
<comment type="caution">
    <text evidence="14">The sequence shown here is derived from an EMBL/GenBank/DDBJ whole genome shotgun (WGS) entry which is preliminary data.</text>
</comment>
<evidence type="ECO:0000256" key="10">
    <source>
        <dbReference type="ARBA" id="ARBA00022989"/>
    </source>
</evidence>
<evidence type="ECO:0000313" key="14">
    <source>
        <dbReference type="EMBL" id="RUO47631.1"/>
    </source>
</evidence>
<keyword evidence="8 13" id="KW-0812">Transmembrane</keyword>
<dbReference type="InterPro" id="IPR026031">
    <property type="entry name" value="Cyt_c_CcmB_bac"/>
</dbReference>
<dbReference type="Pfam" id="PF03379">
    <property type="entry name" value="CcmB"/>
    <property type="match status" value="1"/>
</dbReference>
<comment type="function">
    <text evidence="1 12">Required for the export of heme to the periplasm for the biogenesis of c-type cytochromes.</text>
</comment>
<proteinExistence type="inferred from homology"/>
<evidence type="ECO:0000256" key="6">
    <source>
        <dbReference type="ARBA" id="ARBA00022475"/>
    </source>
</evidence>
<dbReference type="RefSeq" id="WP_126833783.1">
    <property type="nucleotide sequence ID" value="NZ_JBLXIO010000003.1"/>
</dbReference>
<name>A0A432XFX9_9GAMM</name>
<dbReference type="AlphaFoldDB" id="A0A432XFX9"/>
<evidence type="ECO:0000256" key="5">
    <source>
        <dbReference type="ARBA" id="ARBA00022448"/>
    </source>
</evidence>
<feature type="transmembrane region" description="Helical" evidence="13">
    <location>
        <begin position="52"/>
        <end position="72"/>
    </location>
</feature>
<dbReference type="PIRSF" id="PIRSF002764">
    <property type="entry name" value="CcmB"/>
    <property type="match status" value="1"/>
</dbReference>
<keyword evidence="10 13" id="KW-1133">Transmembrane helix</keyword>
<dbReference type="PRINTS" id="PR01414">
    <property type="entry name" value="CCMBBIOGNSIS"/>
</dbReference>
<dbReference type="GO" id="GO:0015232">
    <property type="term" value="F:heme transmembrane transporter activity"/>
    <property type="evidence" value="ECO:0007669"/>
    <property type="project" value="InterPro"/>
</dbReference>
<evidence type="ECO:0000256" key="11">
    <source>
        <dbReference type="ARBA" id="ARBA00023136"/>
    </source>
</evidence>
<evidence type="ECO:0000256" key="13">
    <source>
        <dbReference type="SAM" id="Phobius"/>
    </source>
</evidence>
<evidence type="ECO:0000256" key="4">
    <source>
        <dbReference type="ARBA" id="ARBA00016452"/>
    </source>
</evidence>
<feature type="transmembrane region" description="Helical" evidence="13">
    <location>
        <begin position="28"/>
        <end position="46"/>
    </location>
</feature>
<evidence type="ECO:0000313" key="15">
    <source>
        <dbReference type="Proteomes" id="UP000286678"/>
    </source>
</evidence>
<evidence type="ECO:0000256" key="7">
    <source>
        <dbReference type="ARBA" id="ARBA00022519"/>
    </source>
</evidence>
<keyword evidence="11 12" id="KW-0472">Membrane</keyword>
<dbReference type="GO" id="GO:0017004">
    <property type="term" value="P:cytochrome complex assembly"/>
    <property type="evidence" value="ECO:0007669"/>
    <property type="project" value="UniProtKB-KW"/>
</dbReference>